<dbReference type="STRING" id="1618570.UT08_C0004G0081"/>
<accession>A0A0G0NIP8</accession>
<feature type="transmembrane region" description="Helical" evidence="1">
    <location>
        <begin position="117"/>
        <end position="135"/>
    </location>
</feature>
<proteinExistence type="predicted"/>
<feature type="transmembrane region" description="Helical" evidence="1">
    <location>
        <begin position="385"/>
        <end position="402"/>
    </location>
</feature>
<evidence type="ECO:0000256" key="1">
    <source>
        <dbReference type="SAM" id="Phobius"/>
    </source>
</evidence>
<name>A0A0G0NIP8_9BACT</name>
<keyword evidence="1" id="KW-1133">Transmembrane helix</keyword>
<keyword evidence="1" id="KW-0472">Membrane</keyword>
<reference evidence="2 3" key="1">
    <citation type="journal article" date="2015" name="Nature">
        <title>rRNA introns, odd ribosomes, and small enigmatic genomes across a large radiation of phyla.</title>
        <authorList>
            <person name="Brown C.T."/>
            <person name="Hug L.A."/>
            <person name="Thomas B.C."/>
            <person name="Sharon I."/>
            <person name="Castelle C.J."/>
            <person name="Singh A."/>
            <person name="Wilkins M.J."/>
            <person name="Williams K.H."/>
            <person name="Banfield J.F."/>
        </authorList>
    </citation>
    <scope>NUCLEOTIDE SEQUENCE [LARGE SCALE GENOMIC DNA]</scope>
</reference>
<feature type="transmembrane region" description="Helical" evidence="1">
    <location>
        <begin position="326"/>
        <end position="345"/>
    </location>
</feature>
<organism evidence="2 3">
    <name type="scientific">Candidatus Woesebacteria bacterium GW2011_GWB1_38_8</name>
    <dbReference type="NCBI Taxonomy" id="1618570"/>
    <lineage>
        <taxon>Bacteria</taxon>
        <taxon>Candidatus Woeseibacteriota</taxon>
    </lineage>
</organism>
<dbReference type="Pfam" id="PF09586">
    <property type="entry name" value="YfhO"/>
    <property type="match status" value="2"/>
</dbReference>
<evidence type="ECO:0008006" key="4">
    <source>
        <dbReference type="Google" id="ProtNLM"/>
    </source>
</evidence>
<comment type="caution">
    <text evidence="2">The sequence shown here is derived from an EMBL/GenBank/DDBJ whole genome shotgun (WGS) entry which is preliminary data.</text>
</comment>
<evidence type="ECO:0000313" key="3">
    <source>
        <dbReference type="Proteomes" id="UP000034081"/>
    </source>
</evidence>
<feature type="transmembrane region" description="Helical" evidence="1">
    <location>
        <begin position="842"/>
        <end position="861"/>
    </location>
</feature>
<keyword evidence="1" id="KW-0812">Transmembrane</keyword>
<feature type="transmembrane region" description="Helical" evidence="1">
    <location>
        <begin position="155"/>
        <end position="180"/>
    </location>
</feature>
<dbReference type="EMBL" id="LBVL01000004">
    <property type="protein sequence ID" value="KKQ85769.1"/>
    <property type="molecule type" value="Genomic_DNA"/>
</dbReference>
<evidence type="ECO:0000313" key="2">
    <source>
        <dbReference type="EMBL" id="KKQ85769.1"/>
    </source>
</evidence>
<feature type="transmembrane region" description="Helical" evidence="1">
    <location>
        <begin position="459"/>
        <end position="476"/>
    </location>
</feature>
<dbReference type="InterPro" id="IPR018580">
    <property type="entry name" value="Uncharacterised_YfhO"/>
</dbReference>
<protein>
    <recommendedName>
        <fullName evidence="4">Bacterial membrane protein YfhO</fullName>
    </recommendedName>
</protein>
<feature type="transmembrane region" description="Helical" evidence="1">
    <location>
        <begin position="12"/>
        <end position="33"/>
    </location>
</feature>
<dbReference type="PANTHER" id="PTHR38454">
    <property type="entry name" value="INTEGRAL MEMBRANE PROTEIN-RELATED"/>
    <property type="match status" value="1"/>
</dbReference>
<dbReference type="PANTHER" id="PTHR38454:SF1">
    <property type="entry name" value="INTEGRAL MEMBRANE PROTEIN"/>
    <property type="match status" value="1"/>
</dbReference>
<gene>
    <name evidence="2" type="ORF">UT08_C0004G0081</name>
</gene>
<dbReference type="Proteomes" id="UP000034081">
    <property type="component" value="Unassembled WGS sequence"/>
</dbReference>
<feature type="transmembrane region" description="Helical" evidence="1">
    <location>
        <begin position="192"/>
        <end position="208"/>
    </location>
</feature>
<dbReference type="AlphaFoldDB" id="A0A0G0NIP8"/>
<feature type="transmembrane region" description="Helical" evidence="1">
    <location>
        <begin position="414"/>
        <end position="433"/>
    </location>
</feature>
<sequence length="866" mass="99723">MGKIIKLLTHPIFILFVFNIIFFYKPIFFGLYLSPADALQRFPSFNLSEFYAPKNSLLFDPVTQFQPWYKYAFIDKGNLLWNSNNSGGVPFLANSQSAIFFPISIVFKILDIRVALTWFYFLKLFSIGLFTYLFLRELGINKYASLIASTAFNFAGFNIVFLLWPQTNVVIFLPLLLLLLEKLFNNSWSYDKLFISLSLAISFTIFAGHPETIFQVFLIFFLYFIFRIKISRVAYLIHPQGELMKIKVFLLSLITGFIISGIVLIPFTEYLLNSHILYDRVSNQQGLLLPIYSFIYNIFPNISGNPSTQYYRPLISNSNYNELTGAYLGPLIVFSSLVSVLFLSFKKRKSMFFTLLSLALIPFIYEVPLFSSFTRIISKIVGNTRLLFVVGFSQSILAAKFFEELPRLKLRKSIAWVVIILTILISVTIIFIFDNFGPKILSSFDPKKVLGFISYEKKQVIFLALTFIAGITLIFMKKYWKKPQIAAIGVSVLVFMQTGLLNINYNPAIDQKYFYPINDDIKALQQLPKGKYIELGGDYVIPADINLWYGLESVHNYDALDIREYKELFNKSFPQKTQWDTILNAEPKSLDKFGVKYVLSYTDIDKRIISNQLRIDKLSEELTSGSNIYQEFIAESDNLYAIRVLPANFNRLNSCNFQFILQDDHKEIFERTYPCNEISDKIFFQIDFPEINKSKGKTFSFAISVLDASSGNSIAFWQNYEGQIVFQTIFNEKENKNLKLIRKGKFNIYENTSVLPEYYLVNPDENSITSLKIEASVATRKIISVSPNHEGILASTNAYYPGWNVYVDSKRAKIVMVNKAFQGVYIPKGTRVVEFIYDPDSFYFGVFLSLIGVLMLFVVPVKLNKL</sequence>
<feature type="transmembrane region" description="Helical" evidence="1">
    <location>
        <begin position="485"/>
        <end position="505"/>
    </location>
</feature>
<feature type="transmembrane region" description="Helical" evidence="1">
    <location>
        <begin position="352"/>
        <end position="373"/>
    </location>
</feature>
<feature type="transmembrane region" description="Helical" evidence="1">
    <location>
        <begin position="248"/>
        <end position="267"/>
    </location>
</feature>